<evidence type="ECO:0000256" key="3">
    <source>
        <dbReference type="ARBA" id="ARBA00023125"/>
    </source>
</evidence>
<evidence type="ECO:0000256" key="1">
    <source>
        <dbReference type="ARBA" id="ARBA00008857"/>
    </source>
</evidence>
<dbReference type="GO" id="GO:0003677">
    <property type="term" value="F:DNA binding"/>
    <property type="evidence" value="ECO:0007669"/>
    <property type="project" value="UniProtKB-KW"/>
</dbReference>
<organism evidence="6 7">
    <name type="scientific">Massilia horti</name>
    <dbReference type="NCBI Taxonomy" id="2562153"/>
    <lineage>
        <taxon>Bacteria</taxon>
        <taxon>Pseudomonadati</taxon>
        <taxon>Pseudomonadota</taxon>
        <taxon>Betaproteobacteria</taxon>
        <taxon>Burkholderiales</taxon>
        <taxon>Oxalobacteraceae</taxon>
        <taxon>Telluria group</taxon>
        <taxon>Massilia</taxon>
    </lineage>
</organism>
<dbReference type="PROSITE" id="PS51898">
    <property type="entry name" value="TYR_RECOMBINASE"/>
    <property type="match status" value="1"/>
</dbReference>
<dbReference type="AlphaFoldDB" id="A0A4Y9T593"/>
<dbReference type="Gene3D" id="3.30.160.390">
    <property type="entry name" value="Integrase, DNA-binding domain"/>
    <property type="match status" value="1"/>
</dbReference>
<evidence type="ECO:0000256" key="4">
    <source>
        <dbReference type="ARBA" id="ARBA00023172"/>
    </source>
</evidence>
<dbReference type="InterPro" id="IPR010998">
    <property type="entry name" value="Integrase_recombinase_N"/>
</dbReference>
<dbReference type="Pfam" id="PF00589">
    <property type="entry name" value="Phage_integrase"/>
    <property type="match status" value="1"/>
</dbReference>
<comment type="similarity">
    <text evidence="1">Belongs to the 'phage' integrase family.</text>
</comment>
<dbReference type="Pfam" id="PF22022">
    <property type="entry name" value="Phage_int_M"/>
    <property type="match status" value="1"/>
</dbReference>
<dbReference type="OrthoDB" id="9775880at2"/>
<evidence type="ECO:0000313" key="7">
    <source>
        <dbReference type="Proteomes" id="UP000297258"/>
    </source>
</evidence>
<keyword evidence="4" id="KW-0233">DNA recombination</keyword>
<dbReference type="InterPro" id="IPR038488">
    <property type="entry name" value="Integrase_DNA-bd_sf"/>
</dbReference>
<evidence type="ECO:0000256" key="2">
    <source>
        <dbReference type="ARBA" id="ARBA00022908"/>
    </source>
</evidence>
<dbReference type="EMBL" id="SPUM01000038">
    <property type="protein sequence ID" value="TFW33593.1"/>
    <property type="molecule type" value="Genomic_DNA"/>
</dbReference>
<gene>
    <name evidence="6" type="ORF">E4O92_06260</name>
</gene>
<dbReference type="InterPro" id="IPR002104">
    <property type="entry name" value="Integrase_catalytic"/>
</dbReference>
<dbReference type="InterPro" id="IPR011010">
    <property type="entry name" value="DNA_brk_join_enz"/>
</dbReference>
<dbReference type="InterPro" id="IPR053876">
    <property type="entry name" value="Phage_int_M"/>
</dbReference>
<name>A0A4Y9T593_9BURK</name>
<reference evidence="6 7" key="1">
    <citation type="submission" date="2019-03" db="EMBL/GenBank/DDBJ databases">
        <title>Draft genome of Massilia hortus sp. nov., a novel bacterial species of the Oxalobacteraceae family.</title>
        <authorList>
            <person name="Peta V."/>
            <person name="Raths R."/>
            <person name="Bucking H."/>
        </authorList>
    </citation>
    <scope>NUCLEOTIDE SEQUENCE [LARGE SCALE GENOMIC DNA]</scope>
    <source>
        <strain evidence="6 7">ONC3</strain>
    </source>
</reference>
<dbReference type="SUPFAM" id="SSF56349">
    <property type="entry name" value="DNA breaking-rejoining enzymes"/>
    <property type="match status" value="1"/>
</dbReference>
<dbReference type="PANTHER" id="PTHR30629:SF2">
    <property type="entry name" value="PROPHAGE INTEGRASE INTS-RELATED"/>
    <property type="match status" value="1"/>
</dbReference>
<dbReference type="InterPro" id="IPR025166">
    <property type="entry name" value="Integrase_DNA_bind_dom"/>
</dbReference>
<dbReference type="InterPro" id="IPR013762">
    <property type="entry name" value="Integrase-like_cat_sf"/>
</dbReference>
<keyword evidence="2" id="KW-0229">DNA integration</keyword>
<feature type="domain" description="Tyr recombinase" evidence="5">
    <location>
        <begin position="251"/>
        <end position="473"/>
    </location>
</feature>
<dbReference type="CDD" id="cd00801">
    <property type="entry name" value="INT_P4_C"/>
    <property type="match status" value="1"/>
</dbReference>
<dbReference type="Proteomes" id="UP000297258">
    <property type="component" value="Unassembled WGS sequence"/>
</dbReference>
<dbReference type="RefSeq" id="WP_135188892.1">
    <property type="nucleotide sequence ID" value="NZ_SPUM01000038.1"/>
</dbReference>
<protein>
    <submittedName>
        <fullName evidence="6">Site-specific integrase</fullName>
    </submittedName>
</protein>
<dbReference type="InterPro" id="IPR050808">
    <property type="entry name" value="Phage_Integrase"/>
</dbReference>
<proteinExistence type="inferred from homology"/>
<dbReference type="GO" id="GO:0015074">
    <property type="term" value="P:DNA integration"/>
    <property type="evidence" value="ECO:0007669"/>
    <property type="project" value="UniProtKB-KW"/>
</dbReference>
<dbReference type="Gene3D" id="1.10.150.130">
    <property type="match status" value="1"/>
</dbReference>
<evidence type="ECO:0000313" key="6">
    <source>
        <dbReference type="EMBL" id="TFW33593.1"/>
    </source>
</evidence>
<sequence length="504" mass="57893">MAAQRLTATKIEKHKLTRDDETLADGNGLYLRFRRGTSGTISKTWMYTYKVGTKSVYLRFGEHQASLSDFDLILYRLPAGARLTLEIARRMATEATDWRKRGLDPKEHIQAELDRIATQAVMEIAEAERAKSLAQAELLNVSDLFEAWLKDGVRRKDGNAELRRTFNLDILPAIGQIPVRNVTEHDVRTILRSMVERGVNRTAVMAKNNLTQMFAWAGKRQPWRKLLVEGDPMCLIEIEKIVSPEYDLQNQRNRVLQTDEIRELYSIFHESRACYEASPNKRVAVQPIERHSELAVGIMLSTMCRVGELSMARWEHVDWALGEWFIPRQNVKGNLADHRVYLSEFSLELFRQLHKISGHTEWCFPSRDKVTHLNTKAISKQIADRQAIYRRKANDQSSPLKNRRSDNSLVLAGGKNGAWTPHDLRRTGATIMQKLGIPLEIIDRCQNHVLPGSKVRRHYLHHDYADEKRDAWRQLGQYLAALTSRPPIQLGPSAILPNRIWANA</sequence>
<comment type="caution">
    <text evidence="6">The sequence shown here is derived from an EMBL/GenBank/DDBJ whole genome shotgun (WGS) entry which is preliminary data.</text>
</comment>
<keyword evidence="3" id="KW-0238">DNA-binding</keyword>
<dbReference type="PANTHER" id="PTHR30629">
    <property type="entry name" value="PROPHAGE INTEGRASE"/>
    <property type="match status" value="1"/>
</dbReference>
<dbReference type="Pfam" id="PF13356">
    <property type="entry name" value="Arm-DNA-bind_3"/>
    <property type="match status" value="1"/>
</dbReference>
<keyword evidence="7" id="KW-1185">Reference proteome</keyword>
<dbReference type="Gene3D" id="1.10.443.10">
    <property type="entry name" value="Intergrase catalytic core"/>
    <property type="match status" value="1"/>
</dbReference>
<evidence type="ECO:0000259" key="5">
    <source>
        <dbReference type="PROSITE" id="PS51898"/>
    </source>
</evidence>
<dbReference type="GO" id="GO:0006310">
    <property type="term" value="P:DNA recombination"/>
    <property type="evidence" value="ECO:0007669"/>
    <property type="project" value="UniProtKB-KW"/>
</dbReference>
<accession>A0A4Y9T593</accession>